<dbReference type="Gene3D" id="2.40.30.10">
    <property type="entry name" value="Translation factors"/>
    <property type="match status" value="1"/>
</dbReference>
<dbReference type="EMBL" id="JAUSTN010000001">
    <property type="protein sequence ID" value="MDQ0274167.1"/>
    <property type="molecule type" value="Genomic_DNA"/>
</dbReference>
<dbReference type="SUPFAM" id="SSF51905">
    <property type="entry name" value="FAD/NAD(P)-binding domain"/>
    <property type="match status" value="1"/>
</dbReference>
<comment type="cofactor">
    <cofactor evidence="1">
        <name>FAD</name>
        <dbReference type="ChEBI" id="CHEBI:57692"/>
    </cofactor>
</comment>
<keyword evidence="7" id="KW-1185">Reference proteome</keyword>
<dbReference type="NCBIfam" id="TIGR00275">
    <property type="entry name" value="aminoacetone oxidase family FAD-binding enzyme"/>
    <property type="match status" value="1"/>
</dbReference>
<evidence type="ECO:0000259" key="5">
    <source>
        <dbReference type="Pfam" id="PF22780"/>
    </source>
</evidence>
<dbReference type="Gene3D" id="3.50.50.60">
    <property type="entry name" value="FAD/NAD(P)-binding domain"/>
    <property type="match status" value="1"/>
</dbReference>
<feature type="domain" description="RsdA/BaiN/AoA(So)-like Rossmann fold-like" evidence="4">
    <location>
        <begin position="3"/>
        <end position="393"/>
    </location>
</feature>
<evidence type="ECO:0000313" key="7">
    <source>
        <dbReference type="Proteomes" id="UP001236559"/>
    </source>
</evidence>
<evidence type="ECO:0000256" key="2">
    <source>
        <dbReference type="ARBA" id="ARBA00022630"/>
    </source>
</evidence>
<reference evidence="6 7" key="1">
    <citation type="submission" date="2023-07" db="EMBL/GenBank/DDBJ databases">
        <title>Genomic Encyclopedia of Type Strains, Phase IV (KMG-IV): sequencing the most valuable type-strain genomes for metagenomic binning, comparative biology and taxonomic classification.</title>
        <authorList>
            <person name="Goeker M."/>
        </authorList>
    </citation>
    <scope>NUCLEOTIDE SEQUENCE [LARGE SCALE GENOMIC DNA]</scope>
    <source>
        <strain evidence="6 7">DSM 22616</strain>
    </source>
</reference>
<dbReference type="InterPro" id="IPR004792">
    <property type="entry name" value="BaiN-like"/>
</dbReference>
<dbReference type="PRINTS" id="PR00368">
    <property type="entry name" value="FADPNR"/>
</dbReference>
<dbReference type="PRINTS" id="PR00411">
    <property type="entry name" value="PNDRDTASEI"/>
</dbReference>
<dbReference type="Pfam" id="PF03486">
    <property type="entry name" value="HI0933_like"/>
    <property type="match status" value="1"/>
</dbReference>
<dbReference type="Pfam" id="PF22780">
    <property type="entry name" value="HI0933_like_1st"/>
    <property type="match status" value="1"/>
</dbReference>
<name>A0ABU0ASC0_9FIRM</name>
<sequence>MSKIAIIGAGPAGLIAAVRASEKNQVTIFEKNEKIGKKLFITGKGRCNITNNCSLDELLNNVCKNNKFLYSAFSNFDNFDTMKFFEDRGLNLKVERGNRVFPKSDKSSDVIKIFEKEIKSKNIDLRLNHQVKKISKNNDIFLVDQEEFDKVIIATGGLTYKSTGSTGDGYEFAKNFNHKINKIYPSLVGIKLKNVEESLQGLSLKNVRLTVKRNKKIIYTEIGEMMFTHFGITGPLVLSASAFISGKDKIKMYIDLKPGLDYEKLDLRILRDFNENTGKMAKNSLDKLLPKSLIPIVADRANLKDIITSELKKEIRQKLVEEIKNFKIEYDDLYDLDTGIVTRGGVDLKSINPKSMESNIVDGLYFCGEVLDIDALTGGFNLQIAWSTGFVAGGLS</sequence>
<dbReference type="Proteomes" id="UP001236559">
    <property type="component" value="Unassembled WGS sequence"/>
</dbReference>
<accession>A0ABU0ASC0</accession>
<dbReference type="InterPro" id="IPR036188">
    <property type="entry name" value="FAD/NAD-bd_sf"/>
</dbReference>
<evidence type="ECO:0000256" key="1">
    <source>
        <dbReference type="ARBA" id="ARBA00001974"/>
    </source>
</evidence>
<keyword evidence="2" id="KW-0285">Flavoprotein</keyword>
<dbReference type="RefSeq" id="WP_023056321.1">
    <property type="nucleotide sequence ID" value="NZ_JAUSTN010000001.1"/>
</dbReference>
<dbReference type="PANTHER" id="PTHR42887">
    <property type="entry name" value="OS12G0638800 PROTEIN"/>
    <property type="match status" value="1"/>
</dbReference>
<evidence type="ECO:0000313" key="6">
    <source>
        <dbReference type="EMBL" id="MDQ0274167.1"/>
    </source>
</evidence>
<proteinExistence type="predicted"/>
<dbReference type="InterPro" id="IPR055178">
    <property type="entry name" value="RsdA/BaiN/AoA(So)-like_dom"/>
</dbReference>
<protein>
    <submittedName>
        <fullName evidence="6">Rossmann fold flavoprotein</fullName>
    </submittedName>
</protein>
<dbReference type="Gene3D" id="1.10.8.260">
    <property type="entry name" value="HI0933 insert domain-like"/>
    <property type="match status" value="1"/>
</dbReference>
<dbReference type="InterPro" id="IPR057661">
    <property type="entry name" value="RsdA/BaiN/AoA(So)_Rossmann"/>
</dbReference>
<evidence type="ECO:0000259" key="4">
    <source>
        <dbReference type="Pfam" id="PF03486"/>
    </source>
</evidence>
<feature type="domain" description="RsdA/BaiN/AoA(So)-like insert" evidence="5">
    <location>
        <begin position="184"/>
        <end position="340"/>
    </location>
</feature>
<comment type="caution">
    <text evidence="6">The sequence shown here is derived from an EMBL/GenBank/DDBJ whole genome shotgun (WGS) entry which is preliminary data.</text>
</comment>
<organism evidence="6 7">
    <name type="scientific">Peptoniphilus koenoeneniae</name>
    <dbReference type="NCBI Taxonomy" id="507751"/>
    <lineage>
        <taxon>Bacteria</taxon>
        <taxon>Bacillati</taxon>
        <taxon>Bacillota</taxon>
        <taxon>Tissierellia</taxon>
        <taxon>Tissierellales</taxon>
        <taxon>Peptoniphilaceae</taxon>
        <taxon>Peptoniphilus</taxon>
    </lineage>
</organism>
<evidence type="ECO:0000256" key="3">
    <source>
        <dbReference type="ARBA" id="ARBA00022827"/>
    </source>
</evidence>
<dbReference type="InterPro" id="IPR023166">
    <property type="entry name" value="BaiN-like_dom_sf"/>
</dbReference>
<dbReference type="PANTHER" id="PTHR42887:SF2">
    <property type="entry name" value="OS12G0638800 PROTEIN"/>
    <property type="match status" value="1"/>
</dbReference>
<dbReference type="SUPFAM" id="SSF160996">
    <property type="entry name" value="HI0933 insert domain-like"/>
    <property type="match status" value="1"/>
</dbReference>
<gene>
    <name evidence="6" type="ORF">J2S72_000163</name>
</gene>
<keyword evidence="3" id="KW-0274">FAD</keyword>